<reference evidence="2 3" key="1">
    <citation type="submission" date="2022-05" db="EMBL/GenBank/DDBJ databases">
        <title>Genome Sequencing of Bee-Associated Microbes.</title>
        <authorList>
            <person name="Dunlap C."/>
        </authorList>
    </citation>
    <scope>NUCLEOTIDE SEQUENCE [LARGE SCALE GENOMIC DNA]</scope>
    <source>
        <strain evidence="2 3">NRRL B-14421</strain>
    </source>
</reference>
<dbReference type="InterPro" id="IPR036209">
    <property type="entry name" value="YwmB-like_sf"/>
</dbReference>
<proteinExistence type="predicted"/>
<dbReference type="Proteomes" id="UP001527099">
    <property type="component" value="Unassembled WGS sequence"/>
</dbReference>
<dbReference type="InterPro" id="IPR014794">
    <property type="entry name" value="DUF1779"/>
</dbReference>
<evidence type="ECO:0000313" key="3">
    <source>
        <dbReference type="Proteomes" id="UP001527099"/>
    </source>
</evidence>
<dbReference type="Gene3D" id="3.30.360.40">
    <property type="entry name" value="YwmB-like"/>
    <property type="match status" value="1"/>
</dbReference>
<protein>
    <submittedName>
        <fullName evidence="2">YwmB family TATA-box binding protein</fullName>
    </submittedName>
</protein>
<feature type="signal peptide" evidence="1">
    <location>
        <begin position="1"/>
        <end position="24"/>
    </location>
</feature>
<organism evidence="2 3">
    <name type="scientific">Paenibacillus alginolyticus</name>
    <dbReference type="NCBI Taxonomy" id="59839"/>
    <lineage>
        <taxon>Bacteria</taxon>
        <taxon>Bacillati</taxon>
        <taxon>Bacillota</taxon>
        <taxon>Bacilli</taxon>
        <taxon>Bacillales</taxon>
        <taxon>Paenibacillaceae</taxon>
        <taxon>Paenibacillus</taxon>
    </lineage>
</organism>
<dbReference type="RefSeq" id="WP_268614535.1">
    <property type="nucleotide sequence ID" value="NZ_JAMDMX010000023.1"/>
</dbReference>
<dbReference type="SUPFAM" id="SSF143842">
    <property type="entry name" value="YwmB-like"/>
    <property type="match status" value="1"/>
</dbReference>
<keyword evidence="3" id="KW-1185">Reference proteome</keyword>
<accession>A0ABT4G9V2</accession>
<dbReference type="Pfam" id="PF08680">
    <property type="entry name" value="DUF1779"/>
    <property type="match status" value="1"/>
</dbReference>
<sequence>MNRRGIIAIYIILFSLLVGCYASANSAAQTKSDLRTVWELSQKVLEQSDKIIIKHSSPYQNYSTKANFDEMAIQISEKLQFPLKKVDMHEEHPIYESTYLEGEEVNVSLILLGTDKQEAYLIVKRETVGKETINQAEAWEQKMEELLVSAGIKPNWNIVIQGLLPTKQETSEEFFRVVQNGTGAKEIERYDGYRTSSVTYISPEIKSSVKSANRLVNLQAAIHQVTGTDEMRATIGIPLITIEY</sequence>
<dbReference type="EMBL" id="JAMDMX010000023">
    <property type="protein sequence ID" value="MCY9692951.1"/>
    <property type="molecule type" value="Genomic_DNA"/>
</dbReference>
<dbReference type="PROSITE" id="PS51257">
    <property type="entry name" value="PROKAR_LIPOPROTEIN"/>
    <property type="match status" value="1"/>
</dbReference>
<gene>
    <name evidence="2" type="ORF">M5X19_08585</name>
</gene>
<keyword evidence="1" id="KW-0732">Signal</keyword>
<feature type="chain" id="PRO_5046154274" evidence="1">
    <location>
        <begin position="25"/>
        <end position="244"/>
    </location>
</feature>
<evidence type="ECO:0000313" key="2">
    <source>
        <dbReference type="EMBL" id="MCY9692951.1"/>
    </source>
</evidence>
<comment type="caution">
    <text evidence="2">The sequence shown here is derived from an EMBL/GenBank/DDBJ whole genome shotgun (WGS) entry which is preliminary data.</text>
</comment>
<name>A0ABT4G9V2_9BACL</name>
<evidence type="ECO:0000256" key="1">
    <source>
        <dbReference type="SAM" id="SignalP"/>
    </source>
</evidence>